<dbReference type="Gene3D" id="3.20.20.450">
    <property type="entry name" value="EAL domain"/>
    <property type="match status" value="1"/>
</dbReference>
<dbReference type="GO" id="GO:0046872">
    <property type="term" value="F:metal ion binding"/>
    <property type="evidence" value="ECO:0007669"/>
    <property type="project" value="UniProtKB-KW"/>
</dbReference>
<dbReference type="NCBIfam" id="TIGR00229">
    <property type="entry name" value="sensory_box"/>
    <property type="match status" value="1"/>
</dbReference>
<evidence type="ECO:0000256" key="1">
    <source>
        <dbReference type="ARBA" id="ARBA00001946"/>
    </source>
</evidence>
<protein>
    <submittedName>
        <fullName evidence="8">Diguanylate cyclase (GGDEF)-like protein/hemerythrin-like metal-binding protein/PAS domain S-box-containing protein</fullName>
    </submittedName>
</protein>
<evidence type="ECO:0000313" key="8">
    <source>
        <dbReference type="EMBL" id="MBB6054620.1"/>
    </source>
</evidence>
<dbReference type="Pfam" id="PF01814">
    <property type="entry name" value="Hemerythrin"/>
    <property type="match status" value="1"/>
</dbReference>
<dbReference type="InterPro" id="IPR001633">
    <property type="entry name" value="EAL_dom"/>
</dbReference>
<dbReference type="SUPFAM" id="SSF55073">
    <property type="entry name" value="Nucleotide cyclase"/>
    <property type="match status" value="1"/>
</dbReference>
<feature type="domain" description="PAS" evidence="5">
    <location>
        <begin position="217"/>
        <end position="263"/>
    </location>
</feature>
<dbReference type="InterPro" id="IPR029787">
    <property type="entry name" value="Nucleotide_cyclase"/>
</dbReference>
<dbReference type="InterPro" id="IPR000014">
    <property type="entry name" value="PAS"/>
</dbReference>
<organism evidence="8 9">
    <name type="scientific">Tolumonas osonensis</name>
    <dbReference type="NCBI Taxonomy" id="675874"/>
    <lineage>
        <taxon>Bacteria</taxon>
        <taxon>Pseudomonadati</taxon>
        <taxon>Pseudomonadota</taxon>
        <taxon>Gammaproteobacteria</taxon>
        <taxon>Aeromonadales</taxon>
        <taxon>Aeromonadaceae</taxon>
        <taxon>Tolumonas</taxon>
    </lineage>
</organism>
<evidence type="ECO:0000259" key="7">
    <source>
        <dbReference type="PROSITE" id="PS50887"/>
    </source>
</evidence>
<dbReference type="SMART" id="SM00052">
    <property type="entry name" value="EAL"/>
    <property type="match status" value="1"/>
</dbReference>
<dbReference type="InterPro" id="IPR000160">
    <property type="entry name" value="GGDEF_dom"/>
</dbReference>
<evidence type="ECO:0000259" key="6">
    <source>
        <dbReference type="PROSITE" id="PS50883"/>
    </source>
</evidence>
<dbReference type="AlphaFoldDB" id="A0A841GIB4"/>
<evidence type="ECO:0000256" key="4">
    <source>
        <dbReference type="ARBA" id="ARBA00023004"/>
    </source>
</evidence>
<dbReference type="FunFam" id="3.30.70.270:FF:000001">
    <property type="entry name" value="Diguanylate cyclase domain protein"/>
    <property type="match status" value="1"/>
</dbReference>
<dbReference type="InterPro" id="IPR035919">
    <property type="entry name" value="EAL_sf"/>
</dbReference>
<evidence type="ECO:0000313" key="9">
    <source>
        <dbReference type="Proteomes" id="UP000585721"/>
    </source>
</evidence>
<dbReference type="InterPro" id="IPR043128">
    <property type="entry name" value="Rev_trsase/Diguanyl_cyclase"/>
</dbReference>
<dbReference type="InterPro" id="IPR035965">
    <property type="entry name" value="PAS-like_dom_sf"/>
</dbReference>
<evidence type="ECO:0000256" key="2">
    <source>
        <dbReference type="ARBA" id="ARBA00010587"/>
    </source>
</evidence>
<comment type="caution">
    <text evidence="8">The sequence shown here is derived from an EMBL/GenBank/DDBJ whole genome shotgun (WGS) entry which is preliminary data.</text>
</comment>
<dbReference type="EMBL" id="JACHGR010000002">
    <property type="protein sequence ID" value="MBB6054620.1"/>
    <property type="molecule type" value="Genomic_DNA"/>
</dbReference>
<dbReference type="SUPFAM" id="SSF141868">
    <property type="entry name" value="EAL domain-like"/>
    <property type="match status" value="1"/>
</dbReference>
<dbReference type="CDD" id="cd01949">
    <property type="entry name" value="GGDEF"/>
    <property type="match status" value="1"/>
</dbReference>
<reference evidence="8 9" key="1">
    <citation type="submission" date="2020-08" db="EMBL/GenBank/DDBJ databases">
        <title>Genomic Encyclopedia of Type Strains, Phase IV (KMG-IV): sequencing the most valuable type-strain genomes for metagenomic binning, comparative biology and taxonomic classification.</title>
        <authorList>
            <person name="Goeker M."/>
        </authorList>
    </citation>
    <scope>NUCLEOTIDE SEQUENCE [LARGE SCALE GENOMIC DNA]</scope>
    <source>
        <strain evidence="8 9">DSM 22975</strain>
    </source>
</reference>
<keyword evidence="3" id="KW-0479">Metal-binding</keyword>
<evidence type="ECO:0000256" key="3">
    <source>
        <dbReference type="ARBA" id="ARBA00022723"/>
    </source>
</evidence>
<dbReference type="InterPro" id="IPR035938">
    <property type="entry name" value="Hemerythrin-like_sf"/>
</dbReference>
<dbReference type="PANTHER" id="PTHR44757">
    <property type="entry name" value="DIGUANYLATE CYCLASE DGCP"/>
    <property type="match status" value="1"/>
</dbReference>
<dbReference type="RefSeq" id="WP_188025440.1">
    <property type="nucleotide sequence ID" value="NZ_JACHGR010000002.1"/>
</dbReference>
<dbReference type="Gene3D" id="1.20.120.50">
    <property type="entry name" value="Hemerythrin-like"/>
    <property type="match status" value="1"/>
</dbReference>
<gene>
    <name evidence="8" type="ORF">HNR75_000492</name>
</gene>
<dbReference type="SUPFAM" id="SSF55785">
    <property type="entry name" value="PYP-like sensor domain (PAS domain)"/>
    <property type="match status" value="1"/>
</dbReference>
<dbReference type="NCBIfam" id="TIGR00254">
    <property type="entry name" value="GGDEF"/>
    <property type="match status" value="1"/>
</dbReference>
<dbReference type="SMART" id="SM00267">
    <property type="entry name" value="GGDEF"/>
    <property type="match status" value="1"/>
</dbReference>
<keyword evidence="9" id="KW-1185">Reference proteome</keyword>
<evidence type="ECO:0000259" key="5">
    <source>
        <dbReference type="PROSITE" id="PS50112"/>
    </source>
</evidence>
<comment type="cofactor">
    <cofactor evidence="1">
        <name>Mg(2+)</name>
        <dbReference type="ChEBI" id="CHEBI:18420"/>
    </cofactor>
</comment>
<dbReference type="NCBIfam" id="NF033749">
    <property type="entry name" value="bact_hemeryth"/>
    <property type="match status" value="1"/>
</dbReference>
<feature type="domain" description="GGDEF" evidence="7">
    <location>
        <begin position="376"/>
        <end position="510"/>
    </location>
</feature>
<comment type="similarity">
    <text evidence="2">Belongs to the hemerythrin family.</text>
</comment>
<name>A0A841GIB4_9GAMM</name>
<dbReference type="PROSITE" id="PS50112">
    <property type="entry name" value="PAS"/>
    <property type="match status" value="1"/>
</dbReference>
<dbReference type="SUPFAM" id="SSF47188">
    <property type="entry name" value="Hemerythrin-like"/>
    <property type="match status" value="1"/>
</dbReference>
<dbReference type="GO" id="GO:0003824">
    <property type="term" value="F:catalytic activity"/>
    <property type="evidence" value="ECO:0007669"/>
    <property type="project" value="UniProtKB-ARBA"/>
</dbReference>
<keyword evidence="4" id="KW-0408">Iron</keyword>
<dbReference type="Pfam" id="PF00563">
    <property type="entry name" value="EAL"/>
    <property type="match status" value="1"/>
</dbReference>
<sequence>MSFEIFPWNDNLETGIEAIDEQHKKLVQLLNRLAAHLADCSHLVTLNAIFDELADYADYHFNAEEQLWKNYLGETNSCLIAHEQEHADFFREVQQLKNNQDENSDDTIRSVVSFLAKWLAYHILDSDKKMAAICLGLQSGMSAENAKLNAEQQMSGAAKVLVETVLHMYDSLFNRTLDMMRESALRRQAEEALKASEELYSGQSAFISNLLSNSNISERELADLVYHNSSQGMFVTDSDNQIISINPAFTQITGYAEADVIGKLPTVLLPDMHSHYSFLISLHDKLNSLGHWEGEYWNKRKNGEVYPEMMNLMLIKNDGNTEKYMVGMFSDVSKIKNTEKQLWINENYDSLTKLPNRHMFNRSLKREIEKATFSGVPLSLLLIDLDLFKHVNDSYGHAVGDSLLKMAAQRISNIVSNYGEVARIGGDEFTVILPAIGDGRWLDDIVELIITDLSRPFVLGEGRKTYISASVGITVYPKDATEADVLLKNADQAMYCAKRQGRNRYCYFTYSMQETAKMRQRLIVDLHQALKENQFVLYYQPIVDLGKNTISKAESLIRWHHPDHGMISPADFIPVAEETGLIVPLGDWVFNEAIGQGNRWNLLFGPDFQISINKSPAQFTQKSEHHDWLDDLDVNGSNFVIEITEGMLIENTSTVEKRIQKYKNKKIEVAIDDFGTGYSSLSYLNKFDIDYIKIDRSFINNLSQGKQYQTLCEAMILMAHKLNIKVIAEGVETEEQKNMLIAMGCDYGQGYLFSPPVPADVFEQFMVQWQK</sequence>
<dbReference type="PROSITE" id="PS50883">
    <property type="entry name" value="EAL"/>
    <property type="match status" value="1"/>
</dbReference>
<dbReference type="CDD" id="cd01948">
    <property type="entry name" value="EAL"/>
    <property type="match status" value="1"/>
</dbReference>
<dbReference type="CDD" id="cd12107">
    <property type="entry name" value="Hemerythrin"/>
    <property type="match status" value="1"/>
</dbReference>
<dbReference type="CDD" id="cd00130">
    <property type="entry name" value="PAS"/>
    <property type="match status" value="1"/>
</dbReference>
<dbReference type="Pfam" id="PF00990">
    <property type="entry name" value="GGDEF"/>
    <property type="match status" value="1"/>
</dbReference>
<proteinExistence type="inferred from homology"/>
<dbReference type="Gene3D" id="3.30.70.270">
    <property type="match status" value="1"/>
</dbReference>
<dbReference type="SMART" id="SM00091">
    <property type="entry name" value="PAS"/>
    <property type="match status" value="1"/>
</dbReference>
<dbReference type="Proteomes" id="UP000585721">
    <property type="component" value="Unassembled WGS sequence"/>
</dbReference>
<dbReference type="PANTHER" id="PTHR44757:SF2">
    <property type="entry name" value="BIOFILM ARCHITECTURE MAINTENANCE PROTEIN MBAA"/>
    <property type="match status" value="1"/>
</dbReference>
<dbReference type="PROSITE" id="PS50887">
    <property type="entry name" value="GGDEF"/>
    <property type="match status" value="1"/>
</dbReference>
<accession>A0A841GIB4</accession>
<feature type="domain" description="EAL" evidence="6">
    <location>
        <begin position="519"/>
        <end position="770"/>
    </location>
</feature>
<dbReference type="InterPro" id="IPR012312">
    <property type="entry name" value="Hemerythrin-like"/>
</dbReference>
<dbReference type="InterPro" id="IPR012827">
    <property type="entry name" value="Hemerythrin_metal-bd"/>
</dbReference>
<dbReference type="Gene3D" id="3.30.450.20">
    <property type="entry name" value="PAS domain"/>
    <property type="match status" value="1"/>
</dbReference>
<dbReference type="Pfam" id="PF13426">
    <property type="entry name" value="PAS_9"/>
    <property type="match status" value="1"/>
</dbReference>
<dbReference type="NCBIfam" id="TIGR02481">
    <property type="entry name" value="hemeryth_dom"/>
    <property type="match status" value="1"/>
</dbReference>
<dbReference type="InterPro" id="IPR052155">
    <property type="entry name" value="Biofilm_reg_signaling"/>
</dbReference>